<dbReference type="Proteomes" id="UP000176944">
    <property type="component" value="Chromosome"/>
</dbReference>
<proteinExistence type="predicted"/>
<organism evidence="1 2">
    <name type="scientific">Moorena producens (strain JHB)</name>
    <dbReference type="NCBI Taxonomy" id="1454205"/>
    <lineage>
        <taxon>Bacteria</taxon>
        <taxon>Bacillati</taxon>
        <taxon>Cyanobacteriota</taxon>
        <taxon>Cyanophyceae</taxon>
        <taxon>Coleofasciculales</taxon>
        <taxon>Coleofasciculaceae</taxon>
        <taxon>Moorena</taxon>
    </lineage>
</organism>
<name>A0A1D9FTG0_MOOP1</name>
<accession>A0A1D9FTG0</accession>
<reference evidence="2" key="1">
    <citation type="submission" date="2016-10" db="EMBL/GenBank/DDBJ databases">
        <title>Comparative genomics uncovers the prolific and rare metabolic potential of the cyanobacterial genus Moorea.</title>
        <authorList>
            <person name="Leao T."/>
            <person name="Castelao G."/>
            <person name="Korobeynikov A."/>
            <person name="Monroe E.A."/>
            <person name="Podell S."/>
            <person name="Glukhov E."/>
            <person name="Allen E."/>
            <person name="Gerwick W.H."/>
            <person name="Gerwick L."/>
        </authorList>
    </citation>
    <scope>NUCLEOTIDE SEQUENCE [LARGE SCALE GENOMIC DNA]</scope>
    <source>
        <strain evidence="2">JHB</strain>
    </source>
</reference>
<evidence type="ECO:0000313" key="2">
    <source>
        <dbReference type="Proteomes" id="UP000176944"/>
    </source>
</evidence>
<protein>
    <submittedName>
        <fullName evidence="1">Uncharacterized protein</fullName>
    </submittedName>
</protein>
<dbReference type="AlphaFoldDB" id="A0A1D9FTG0"/>
<sequence length="64" mass="6984">MAIITLKPPNQPVNSNVKPDNFCVRATHFSQDLLGEGKSVNFLFFPSLFSLSAFGSLIVEGLDN</sequence>
<evidence type="ECO:0000313" key="1">
    <source>
        <dbReference type="EMBL" id="AOY78659.1"/>
    </source>
</evidence>
<gene>
    <name evidence="1" type="ORF">BJP36_00900</name>
</gene>
<dbReference type="EMBL" id="CP017708">
    <property type="protein sequence ID" value="AOY78659.1"/>
    <property type="molecule type" value="Genomic_DNA"/>
</dbReference>